<dbReference type="Proteomes" id="UP001266305">
    <property type="component" value="Unassembled WGS sequence"/>
</dbReference>
<sequence length="122" mass="13037">MERAALLLERGAATGCCDLGVKSEITFLLPLEMADDEVGREKLESGSQAWHVGSIHPTPQSPQPTPDPQTNRTVPFSSGDAGCGSSLSIRNRSIQGSVPRLSQLALSLNHQISKFCSQCTTE</sequence>
<organism evidence="2 3">
    <name type="scientific">Saguinus oedipus</name>
    <name type="common">Cotton-top tamarin</name>
    <name type="synonym">Oedipomidas oedipus</name>
    <dbReference type="NCBI Taxonomy" id="9490"/>
    <lineage>
        <taxon>Eukaryota</taxon>
        <taxon>Metazoa</taxon>
        <taxon>Chordata</taxon>
        <taxon>Craniata</taxon>
        <taxon>Vertebrata</taxon>
        <taxon>Euteleostomi</taxon>
        <taxon>Mammalia</taxon>
        <taxon>Eutheria</taxon>
        <taxon>Euarchontoglires</taxon>
        <taxon>Primates</taxon>
        <taxon>Haplorrhini</taxon>
        <taxon>Platyrrhini</taxon>
        <taxon>Cebidae</taxon>
        <taxon>Callitrichinae</taxon>
        <taxon>Saguinus</taxon>
    </lineage>
</organism>
<evidence type="ECO:0000313" key="3">
    <source>
        <dbReference type="Proteomes" id="UP001266305"/>
    </source>
</evidence>
<reference evidence="2 3" key="1">
    <citation type="submission" date="2023-05" db="EMBL/GenBank/DDBJ databases">
        <title>B98-5 Cell Line De Novo Hybrid Assembly: An Optical Mapping Approach.</title>
        <authorList>
            <person name="Kananen K."/>
            <person name="Auerbach J.A."/>
            <person name="Kautto E."/>
            <person name="Blachly J.S."/>
        </authorList>
    </citation>
    <scope>NUCLEOTIDE SEQUENCE [LARGE SCALE GENOMIC DNA]</scope>
    <source>
        <strain evidence="2">B95-8</strain>
        <tissue evidence="2">Cell line</tissue>
    </source>
</reference>
<protein>
    <submittedName>
        <fullName evidence="2">Uncharacterized protein</fullName>
    </submittedName>
</protein>
<gene>
    <name evidence="2" type="ORF">P7K49_036677</name>
</gene>
<accession>A0ABQ9TKT7</accession>
<name>A0ABQ9TKT7_SAGOE</name>
<proteinExistence type="predicted"/>
<dbReference type="EMBL" id="JASSZA010000021">
    <property type="protein sequence ID" value="KAK2085377.1"/>
    <property type="molecule type" value="Genomic_DNA"/>
</dbReference>
<comment type="caution">
    <text evidence="2">The sequence shown here is derived from an EMBL/GenBank/DDBJ whole genome shotgun (WGS) entry which is preliminary data.</text>
</comment>
<evidence type="ECO:0000313" key="2">
    <source>
        <dbReference type="EMBL" id="KAK2085377.1"/>
    </source>
</evidence>
<feature type="region of interest" description="Disordered" evidence="1">
    <location>
        <begin position="39"/>
        <end position="83"/>
    </location>
</feature>
<keyword evidence="3" id="KW-1185">Reference proteome</keyword>
<evidence type="ECO:0000256" key="1">
    <source>
        <dbReference type="SAM" id="MobiDB-lite"/>
    </source>
</evidence>